<reference evidence="10 11" key="1">
    <citation type="journal article" date="2014" name="Nature">
        <title>An environmental bacterial taxon with a large and distinct metabolic repertoire.</title>
        <authorList>
            <person name="Wilson M.C."/>
            <person name="Mori T."/>
            <person name="Ruckert C."/>
            <person name="Uria A.R."/>
            <person name="Helf M.J."/>
            <person name="Takada K."/>
            <person name="Gernert C."/>
            <person name="Steffens U.A."/>
            <person name="Heycke N."/>
            <person name="Schmitt S."/>
            <person name="Rinke C."/>
            <person name="Helfrich E.J."/>
            <person name="Brachmann A.O."/>
            <person name="Gurgui C."/>
            <person name="Wakimoto T."/>
            <person name="Kracht M."/>
            <person name="Crusemann M."/>
            <person name="Hentschel U."/>
            <person name="Abe I."/>
            <person name="Matsunaga S."/>
            <person name="Kalinowski J."/>
            <person name="Takeyama H."/>
            <person name="Piel J."/>
        </authorList>
    </citation>
    <scope>NUCLEOTIDE SEQUENCE [LARGE SCALE GENOMIC DNA]</scope>
    <source>
        <strain evidence="11">TSY2</strain>
    </source>
</reference>
<dbReference type="EMBL" id="AZHX01001871">
    <property type="protein sequence ID" value="ETW99135.1"/>
    <property type="molecule type" value="Genomic_DNA"/>
</dbReference>
<evidence type="ECO:0000256" key="8">
    <source>
        <dbReference type="HAMAP-Rule" id="MF_00265"/>
    </source>
</evidence>
<comment type="function">
    <text evidence="8">Toxic component of a toxin-antitoxin (TA) system. An RNase.</text>
</comment>
<dbReference type="InterPro" id="IPR002716">
    <property type="entry name" value="PIN_dom"/>
</dbReference>
<sequence>MYLLDTNALSELIKRQPQRQFMERLQQYPGEVFFTSSICVMELRHGSSRREDRTVFWQRIEQEILSRVTILAFDLREALLAGDTLAYLSRRGELIGVEDLLIGATALAYNYTVVTGNVRHFQRIPNLRVENRLA</sequence>
<keyword evidence="3 8" id="KW-0540">Nuclease</keyword>
<dbReference type="PANTHER" id="PTHR33653">
    <property type="entry name" value="RIBONUCLEASE VAPC2"/>
    <property type="match status" value="1"/>
</dbReference>
<dbReference type="EC" id="3.1.-.-" evidence="8"/>
<dbReference type="InterPro" id="IPR022907">
    <property type="entry name" value="VapC_family"/>
</dbReference>
<evidence type="ECO:0000256" key="3">
    <source>
        <dbReference type="ARBA" id="ARBA00022722"/>
    </source>
</evidence>
<evidence type="ECO:0000259" key="9">
    <source>
        <dbReference type="Pfam" id="PF01850"/>
    </source>
</evidence>
<keyword evidence="4 8" id="KW-0479">Metal-binding</keyword>
<keyword evidence="5 8" id="KW-0378">Hydrolase</keyword>
<dbReference type="GO" id="GO:0000287">
    <property type="term" value="F:magnesium ion binding"/>
    <property type="evidence" value="ECO:0007669"/>
    <property type="project" value="UniProtKB-UniRule"/>
</dbReference>
<proteinExistence type="inferred from homology"/>
<evidence type="ECO:0000256" key="4">
    <source>
        <dbReference type="ARBA" id="ARBA00022723"/>
    </source>
</evidence>
<dbReference type="CDD" id="cd18752">
    <property type="entry name" value="PIN_VapC4-5_FitB-like"/>
    <property type="match status" value="1"/>
</dbReference>
<name>W4LN30_9BACT</name>
<evidence type="ECO:0000313" key="10">
    <source>
        <dbReference type="EMBL" id="ETW99135.1"/>
    </source>
</evidence>
<dbReference type="PANTHER" id="PTHR33653:SF1">
    <property type="entry name" value="RIBONUCLEASE VAPC2"/>
    <property type="match status" value="1"/>
</dbReference>
<dbReference type="Pfam" id="PF01850">
    <property type="entry name" value="PIN"/>
    <property type="match status" value="1"/>
</dbReference>
<dbReference type="HOGENOM" id="CLU_118482_5_2_7"/>
<dbReference type="GO" id="GO:0090729">
    <property type="term" value="F:toxin activity"/>
    <property type="evidence" value="ECO:0007669"/>
    <property type="project" value="UniProtKB-KW"/>
</dbReference>
<dbReference type="Proteomes" id="UP000019140">
    <property type="component" value="Unassembled WGS sequence"/>
</dbReference>
<dbReference type="Gene3D" id="3.40.50.1010">
    <property type="entry name" value="5'-nuclease"/>
    <property type="match status" value="1"/>
</dbReference>
<evidence type="ECO:0000256" key="2">
    <source>
        <dbReference type="ARBA" id="ARBA00022649"/>
    </source>
</evidence>
<dbReference type="InterPro" id="IPR050556">
    <property type="entry name" value="Type_II_TA_system_RNase"/>
</dbReference>
<dbReference type="AlphaFoldDB" id="W4LN30"/>
<evidence type="ECO:0000256" key="1">
    <source>
        <dbReference type="ARBA" id="ARBA00001946"/>
    </source>
</evidence>
<accession>W4LN30</accession>
<evidence type="ECO:0000256" key="5">
    <source>
        <dbReference type="ARBA" id="ARBA00022801"/>
    </source>
</evidence>
<protein>
    <recommendedName>
        <fullName evidence="8">Ribonuclease VapC</fullName>
        <shortName evidence="8">RNase VapC</shortName>
        <ecNumber evidence="8">3.1.-.-</ecNumber>
    </recommendedName>
    <alternativeName>
        <fullName evidence="8">Toxin VapC</fullName>
    </alternativeName>
</protein>
<dbReference type="GO" id="GO:0004540">
    <property type="term" value="F:RNA nuclease activity"/>
    <property type="evidence" value="ECO:0007669"/>
    <property type="project" value="InterPro"/>
</dbReference>
<feature type="binding site" evidence="8">
    <location>
        <position position="5"/>
    </location>
    <ligand>
        <name>Mg(2+)</name>
        <dbReference type="ChEBI" id="CHEBI:18420"/>
    </ligand>
</feature>
<dbReference type="GO" id="GO:0016787">
    <property type="term" value="F:hydrolase activity"/>
    <property type="evidence" value="ECO:0007669"/>
    <property type="project" value="UniProtKB-KW"/>
</dbReference>
<keyword evidence="8" id="KW-0800">Toxin</keyword>
<dbReference type="HAMAP" id="MF_00265">
    <property type="entry name" value="VapC_Nob1"/>
    <property type="match status" value="1"/>
</dbReference>
<dbReference type="SUPFAM" id="SSF88723">
    <property type="entry name" value="PIN domain-like"/>
    <property type="match status" value="1"/>
</dbReference>
<keyword evidence="11" id="KW-1185">Reference proteome</keyword>
<feature type="domain" description="PIN" evidence="9">
    <location>
        <begin position="2"/>
        <end position="125"/>
    </location>
</feature>
<comment type="similarity">
    <text evidence="7 8">Belongs to the PINc/VapC protein family.</text>
</comment>
<comment type="caution">
    <text evidence="10">The sequence shown here is derived from an EMBL/GenBank/DDBJ whole genome shotgun (WGS) entry which is preliminary data.</text>
</comment>
<gene>
    <name evidence="8" type="primary">vapC</name>
    <name evidence="10" type="ORF">ETSY2_41480</name>
</gene>
<evidence type="ECO:0000256" key="6">
    <source>
        <dbReference type="ARBA" id="ARBA00022842"/>
    </source>
</evidence>
<organism evidence="10 11">
    <name type="scientific">Candidatus Entotheonella gemina</name>
    <dbReference type="NCBI Taxonomy" id="1429439"/>
    <lineage>
        <taxon>Bacteria</taxon>
        <taxon>Pseudomonadati</taxon>
        <taxon>Nitrospinota/Tectimicrobiota group</taxon>
        <taxon>Candidatus Tectimicrobiota</taxon>
        <taxon>Candidatus Entotheonellia</taxon>
        <taxon>Candidatus Entotheonellales</taxon>
        <taxon>Candidatus Entotheonellaceae</taxon>
        <taxon>Candidatus Entotheonella</taxon>
    </lineage>
</organism>
<dbReference type="InterPro" id="IPR029060">
    <property type="entry name" value="PIN-like_dom_sf"/>
</dbReference>
<comment type="cofactor">
    <cofactor evidence="1 8">
        <name>Mg(2+)</name>
        <dbReference type="ChEBI" id="CHEBI:18420"/>
    </cofactor>
</comment>
<evidence type="ECO:0000256" key="7">
    <source>
        <dbReference type="ARBA" id="ARBA00038093"/>
    </source>
</evidence>
<evidence type="ECO:0000313" key="11">
    <source>
        <dbReference type="Proteomes" id="UP000019140"/>
    </source>
</evidence>
<keyword evidence="2 8" id="KW-1277">Toxin-antitoxin system</keyword>
<feature type="binding site" evidence="8">
    <location>
        <position position="99"/>
    </location>
    <ligand>
        <name>Mg(2+)</name>
        <dbReference type="ChEBI" id="CHEBI:18420"/>
    </ligand>
</feature>
<keyword evidence="6 8" id="KW-0460">Magnesium</keyword>